<evidence type="ECO:0000256" key="7">
    <source>
        <dbReference type="ARBA" id="ARBA00022729"/>
    </source>
</evidence>
<dbReference type="GO" id="GO:0009297">
    <property type="term" value="P:pilus assembly"/>
    <property type="evidence" value="ECO:0007669"/>
    <property type="project" value="InterPro"/>
</dbReference>
<dbReference type="InterPro" id="IPR037224">
    <property type="entry name" value="PapC_N_sf"/>
</dbReference>
<dbReference type="PANTHER" id="PTHR30451:SF21">
    <property type="entry name" value="FIMBRIAL USHER DOMAIN-CONTAINING PROTEIN YDET-RELATED"/>
    <property type="match status" value="1"/>
</dbReference>
<evidence type="ECO:0000259" key="12">
    <source>
        <dbReference type="Pfam" id="PF13954"/>
    </source>
</evidence>
<name>A0A212IA72_9ENTR</name>
<keyword evidence="7 10" id="KW-0732">Signal</keyword>
<dbReference type="PANTHER" id="PTHR30451">
    <property type="entry name" value="OUTER MEMBRANE USHER PROTEIN"/>
    <property type="match status" value="1"/>
</dbReference>
<dbReference type="InterPro" id="IPR025949">
    <property type="entry name" value="PapC-like_C"/>
</dbReference>
<evidence type="ECO:0000259" key="11">
    <source>
        <dbReference type="Pfam" id="PF13953"/>
    </source>
</evidence>
<evidence type="ECO:0000313" key="13">
    <source>
        <dbReference type="EMBL" id="SBV63712.1"/>
    </source>
</evidence>
<dbReference type="FunFam" id="2.60.40.3110:FF:000001">
    <property type="entry name" value="Putative fimbrial outer membrane usher"/>
    <property type="match status" value="1"/>
</dbReference>
<organism evidence="13">
    <name type="scientific">uncultured Citrobacter sp</name>
    <dbReference type="NCBI Taxonomy" id="200446"/>
    <lineage>
        <taxon>Bacteria</taxon>
        <taxon>Pseudomonadati</taxon>
        <taxon>Pseudomonadota</taxon>
        <taxon>Gammaproteobacteria</taxon>
        <taxon>Enterobacterales</taxon>
        <taxon>Enterobacteriaceae</taxon>
        <taxon>Citrobacter</taxon>
        <taxon>environmental samples</taxon>
    </lineage>
</organism>
<evidence type="ECO:0000256" key="3">
    <source>
        <dbReference type="ARBA" id="ARBA00022448"/>
    </source>
</evidence>
<keyword evidence="5" id="KW-1029">Fimbrium biogenesis</keyword>
<dbReference type="AlphaFoldDB" id="A0A212IA72"/>
<evidence type="ECO:0000256" key="5">
    <source>
        <dbReference type="ARBA" id="ARBA00022558"/>
    </source>
</evidence>
<evidence type="ECO:0000256" key="6">
    <source>
        <dbReference type="ARBA" id="ARBA00022692"/>
    </source>
</evidence>
<dbReference type="InterPro" id="IPR000015">
    <property type="entry name" value="Fimb_usher"/>
</dbReference>
<dbReference type="SUPFAM" id="SSF141729">
    <property type="entry name" value="FimD N-terminal domain-like"/>
    <property type="match status" value="1"/>
</dbReference>
<dbReference type="Pfam" id="PF13954">
    <property type="entry name" value="PapC_N"/>
    <property type="match status" value="1"/>
</dbReference>
<evidence type="ECO:0000256" key="4">
    <source>
        <dbReference type="ARBA" id="ARBA00022452"/>
    </source>
</evidence>
<evidence type="ECO:0000256" key="9">
    <source>
        <dbReference type="ARBA" id="ARBA00023237"/>
    </source>
</evidence>
<evidence type="ECO:0000256" key="1">
    <source>
        <dbReference type="ARBA" id="ARBA00004571"/>
    </source>
</evidence>
<protein>
    <submittedName>
        <fullName evidence="13">Putative outer membrane protein</fullName>
    </submittedName>
</protein>
<keyword evidence="9" id="KW-0998">Cell outer membrane</keyword>
<evidence type="ECO:0000256" key="10">
    <source>
        <dbReference type="SAM" id="SignalP"/>
    </source>
</evidence>
<keyword evidence="4" id="KW-1134">Transmembrane beta strand</keyword>
<evidence type="ECO:0000256" key="2">
    <source>
        <dbReference type="ARBA" id="ARBA00008064"/>
    </source>
</evidence>
<dbReference type="Pfam" id="PF00577">
    <property type="entry name" value="Usher"/>
    <property type="match status" value="1"/>
</dbReference>
<comment type="similarity">
    <text evidence="2">Belongs to the fimbrial export usher family.</text>
</comment>
<dbReference type="InterPro" id="IPR042186">
    <property type="entry name" value="FimD_plug_dom"/>
</dbReference>
<dbReference type="Gene3D" id="2.60.40.2610">
    <property type="entry name" value="Outer membrane usher protein FimD, plug domain"/>
    <property type="match status" value="1"/>
</dbReference>
<dbReference type="InterPro" id="IPR025885">
    <property type="entry name" value="PapC_N"/>
</dbReference>
<sequence length="834" mass="91642">MSYGVTFMPSHRTARLFALNTLTFAILTASGSVCADDYFNLSVLETGTPLENTGALEAFLQHNGLSPGRYLTSIVWDQDRIDKRNLNYLLSKDNSKLIPQFTKAELRELGVKVDTVPALNNVNEDTLLGDISEYIADGRYDFNPETQVLQLRIPQIYRDRKISGESNPTFWDDGIPALWTSYYISGSHQQSGGQNNASNWASLNSGMNIGPWRLRNTSNWGSDNGWQSINTTLGRDVKALRSQLQIGQTYTNGELFDSVQMTGVKLETDTSMQPSGLQGFAPVVRGIANSDAKVTIKQNGYTIYQTNVSPGPFEIRDLTQVTAGADLEVTVTEADGTERSFIQASSSVPIMQREGVLKYSLAAGKYRDVDNGEEPEFSQATAIYGLPFGITAYGGLQGASMYRAGLVGIGADLRDFGSLSMDLTAARTAFDDERADANGQSWRAQYAKDFPLTNTTVTLASYRYSTSGFYTFQEALDQRNNSYDDDSIYSYRDSYNRRSRLQLNLSQSLQSWGSVYANAYQQDYWGMEGHERSVSLGYSSSWQGVNWSLNYSMTKTPSTTNDQQFSISMNVPLSRWLANAWGTYTLTSSKNGNSAHQVGVSGTLLEDNNLNYNLQQTYTDNDVGYGAYLSSRYRTSVGEFSTNYSYQKDSKQWGYGAQGSVVAHSQGITLGQSIQDAFAIVHITDGDNVKIQNSRGVYTDYWGNAIVPTLTNYRRNTITVNTQGRDDIDIQDASLDVVPTKGAVLKADFTARSGKRALLTLKHGQSVVPFGALLSMDGTTSIVGDDGEVYVTGLKGTQRIEVQWGNTAQTKCTGSVSVPENMGTGILSATVNCQ</sequence>
<keyword evidence="8" id="KW-0472">Membrane</keyword>
<keyword evidence="6" id="KW-0812">Transmembrane</keyword>
<dbReference type="Gene3D" id="3.10.20.410">
    <property type="match status" value="1"/>
</dbReference>
<dbReference type="GO" id="GO:0015473">
    <property type="term" value="F:fimbrial usher porin activity"/>
    <property type="evidence" value="ECO:0007669"/>
    <property type="project" value="InterPro"/>
</dbReference>
<dbReference type="Gene3D" id="2.60.40.2070">
    <property type="match status" value="1"/>
</dbReference>
<dbReference type="InterPro" id="IPR043142">
    <property type="entry name" value="PapC-like_C_sf"/>
</dbReference>
<gene>
    <name evidence="13" type="primary">yraJ</name>
    <name evidence="13" type="ORF">KL86CIT2_310029</name>
</gene>
<dbReference type="Gene3D" id="2.60.40.3110">
    <property type="match status" value="1"/>
</dbReference>
<feature type="domain" description="PapC-like C-terminal" evidence="11">
    <location>
        <begin position="758"/>
        <end position="820"/>
    </location>
</feature>
<dbReference type="Pfam" id="PF13953">
    <property type="entry name" value="PapC_C"/>
    <property type="match status" value="1"/>
</dbReference>
<evidence type="ECO:0000256" key="8">
    <source>
        <dbReference type="ARBA" id="ARBA00023136"/>
    </source>
</evidence>
<feature type="chain" id="PRO_5012194318" evidence="10">
    <location>
        <begin position="36"/>
        <end position="834"/>
    </location>
</feature>
<feature type="signal peptide" evidence="10">
    <location>
        <begin position="1"/>
        <end position="35"/>
    </location>
</feature>
<reference evidence="13" key="1">
    <citation type="submission" date="2016-04" db="EMBL/GenBank/DDBJ databases">
        <authorList>
            <person name="Evans L.H."/>
            <person name="Alamgir A."/>
            <person name="Owens N."/>
            <person name="Weber N.D."/>
            <person name="Virtaneva K."/>
            <person name="Barbian K."/>
            <person name="Babar A."/>
            <person name="Rosenke K."/>
        </authorList>
    </citation>
    <scope>NUCLEOTIDE SEQUENCE</scope>
    <source>
        <strain evidence="13">86-2</strain>
    </source>
</reference>
<keyword evidence="3" id="KW-0813">Transport</keyword>
<accession>A0A212IA72</accession>
<dbReference type="EMBL" id="FLUA01000029">
    <property type="protein sequence ID" value="SBV63712.1"/>
    <property type="molecule type" value="Genomic_DNA"/>
</dbReference>
<proteinExistence type="inferred from homology"/>
<comment type="subcellular location">
    <subcellularLocation>
        <location evidence="1">Cell outer membrane</location>
        <topology evidence="1">Multi-pass membrane protein</topology>
    </subcellularLocation>
</comment>
<dbReference type="GO" id="GO:0009279">
    <property type="term" value="C:cell outer membrane"/>
    <property type="evidence" value="ECO:0007669"/>
    <property type="project" value="UniProtKB-SubCell"/>
</dbReference>
<feature type="domain" description="PapC N-terminal" evidence="12">
    <location>
        <begin position="38"/>
        <end position="185"/>
    </location>
</feature>